<dbReference type="AlphaFoldDB" id="A0A0F9UQ88"/>
<gene>
    <name evidence="1" type="ORF">LCGC14_0502690</name>
</gene>
<proteinExistence type="predicted"/>
<organism evidence="1">
    <name type="scientific">marine sediment metagenome</name>
    <dbReference type="NCBI Taxonomy" id="412755"/>
    <lineage>
        <taxon>unclassified sequences</taxon>
        <taxon>metagenomes</taxon>
        <taxon>ecological metagenomes</taxon>
    </lineage>
</organism>
<comment type="caution">
    <text evidence="1">The sequence shown here is derived from an EMBL/GenBank/DDBJ whole genome shotgun (WGS) entry which is preliminary data.</text>
</comment>
<protein>
    <submittedName>
        <fullName evidence="1">Uncharacterized protein</fullName>
    </submittedName>
</protein>
<accession>A0A0F9UQ88</accession>
<name>A0A0F9UQ88_9ZZZZ</name>
<reference evidence="1" key="1">
    <citation type="journal article" date="2015" name="Nature">
        <title>Complex archaea that bridge the gap between prokaryotes and eukaryotes.</title>
        <authorList>
            <person name="Spang A."/>
            <person name="Saw J.H."/>
            <person name="Jorgensen S.L."/>
            <person name="Zaremba-Niedzwiedzka K."/>
            <person name="Martijn J."/>
            <person name="Lind A.E."/>
            <person name="van Eijk R."/>
            <person name="Schleper C."/>
            <person name="Guy L."/>
            <person name="Ettema T.J."/>
        </authorList>
    </citation>
    <scope>NUCLEOTIDE SEQUENCE</scope>
</reference>
<sequence length="24" mass="2849">IIAKFDNAHLKLYPGLLFKEEKNF</sequence>
<evidence type="ECO:0000313" key="1">
    <source>
        <dbReference type="EMBL" id="KKN63321.1"/>
    </source>
</evidence>
<dbReference type="EMBL" id="LAZR01000593">
    <property type="protein sequence ID" value="KKN63321.1"/>
    <property type="molecule type" value="Genomic_DNA"/>
</dbReference>
<feature type="non-terminal residue" evidence="1">
    <location>
        <position position="1"/>
    </location>
</feature>